<keyword evidence="2" id="KW-0813">Transport</keyword>
<evidence type="ECO:0000256" key="3">
    <source>
        <dbReference type="ARBA" id="ARBA00022692"/>
    </source>
</evidence>
<feature type="transmembrane region" description="Helical" evidence="6">
    <location>
        <begin position="273"/>
        <end position="291"/>
    </location>
</feature>
<proteinExistence type="predicted"/>
<evidence type="ECO:0000313" key="8">
    <source>
        <dbReference type="EMBL" id="ANF97013.1"/>
    </source>
</evidence>
<dbReference type="PROSITE" id="PS50850">
    <property type="entry name" value="MFS"/>
    <property type="match status" value="1"/>
</dbReference>
<dbReference type="PANTHER" id="PTHR23523:SF2">
    <property type="entry name" value="2-NITROIMIDAZOLE TRANSPORTER"/>
    <property type="match status" value="1"/>
</dbReference>
<gene>
    <name evidence="8" type="ORF">AR543_14025</name>
</gene>
<evidence type="ECO:0000259" key="7">
    <source>
        <dbReference type="PROSITE" id="PS50850"/>
    </source>
</evidence>
<keyword evidence="4 6" id="KW-1133">Transmembrane helix</keyword>
<dbReference type="SUPFAM" id="SSF103473">
    <property type="entry name" value="MFS general substrate transporter"/>
    <property type="match status" value="1"/>
</dbReference>
<dbReference type="InterPro" id="IPR052524">
    <property type="entry name" value="MFS_Cyanate_Porter"/>
</dbReference>
<dbReference type="InterPro" id="IPR020846">
    <property type="entry name" value="MFS_dom"/>
</dbReference>
<dbReference type="GO" id="GO:0005886">
    <property type="term" value="C:plasma membrane"/>
    <property type="evidence" value="ECO:0007669"/>
    <property type="project" value="UniProtKB-SubCell"/>
</dbReference>
<feature type="transmembrane region" description="Helical" evidence="6">
    <location>
        <begin position="97"/>
        <end position="120"/>
    </location>
</feature>
<comment type="subcellular location">
    <subcellularLocation>
        <location evidence="1">Cell membrane</location>
        <topology evidence="1">Multi-pass membrane protein</topology>
    </subcellularLocation>
</comment>
<feature type="transmembrane region" description="Helical" evidence="6">
    <location>
        <begin position="132"/>
        <end position="153"/>
    </location>
</feature>
<dbReference type="GO" id="GO:0022857">
    <property type="term" value="F:transmembrane transporter activity"/>
    <property type="evidence" value="ECO:0007669"/>
    <property type="project" value="InterPro"/>
</dbReference>
<feature type="transmembrane region" description="Helical" evidence="6">
    <location>
        <begin position="337"/>
        <end position="354"/>
    </location>
</feature>
<reference evidence="9" key="1">
    <citation type="submission" date="2015-10" db="EMBL/GenBank/DDBJ databases">
        <title>Genome of Paenibacillus bovis sp. nov.</title>
        <authorList>
            <person name="Wu Z."/>
            <person name="Gao C."/>
            <person name="Liu Z."/>
            <person name="Zheng H."/>
        </authorList>
    </citation>
    <scope>NUCLEOTIDE SEQUENCE [LARGE SCALE GENOMIC DNA]</scope>
    <source>
        <strain evidence="9">BD3526</strain>
    </source>
</reference>
<dbReference type="Proteomes" id="UP000078148">
    <property type="component" value="Chromosome"/>
</dbReference>
<organism evidence="8 9">
    <name type="scientific">Paenibacillus bovis</name>
    <dbReference type="NCBI Taxonomy" id="1616788"/>
    <lineage>
        <taxon>Bacteria</taxon>
        <taxon>Bacillati</taxon>
        <taxon>Bacillota</taxon>
        <taxon>Bacilli</taxon>
        <taxon>Bacillales</taxon>
        <taxon>Paenibacillaceae</taxon>
        <taxon>Paenibacillus</taxon>
    </lineage>
</organism>
<keyword evidence="5 6" id="KW-0472">Membrane</keyword>
<evidence type="ECO:0000313" key="9">
    <source>
        <dbReference type="Proteomes" id="UP000078148"/>
    </source>
</evidence>
<sequence length="397" mass="43111">MTSRYTLFLCALILAAFNLRPGITSISPVLQGITRDLGMSSTSASLLTSIPLLCIGFCSLFAGRLAHRYQSEKIITLFIGCIGIATFLRFFTNSPWYLLLTSLLIGAGIGIVSPLISGFIKRYFPTSVAPMIGVYSTSMVVGASISIGMTTPLQHWFHDSWKIGLGFWCVLALIAIPLWYTVIRHPYTAKQETVQTQPASLPLQNKQAWLLTSFVGIVILLFYCFTAWLPAIVEEKGYAASYAGMIGTISMIAQLPATLLLPVLLRVIPGRRFWITFFTLSEIAGLAVLCFTDITPIVASVCLGIGGGGLVSLTLLLPIDKTNSAMEASTWSAMTQAIGYMIGAIGPIVIGLLYDYTGSFVPTLYLLIAVGFVVIVLGWKLTQPESSQLEEQTVYQT</sequence>
<evidence type="ECO:0000256" key="1">
    <source>
        <dbReference type="ARBA" id="ARBA00004651"/>
    </source>
</evidence>
<feature type="transmembrane region" description="Helical" evidence="6">
    <location>
        <begin position="208"/>
        <end position="233"/>
    </location>
</feature>
<keyword evidence="3 6" id="KW-0812">Transmembrane</keyword>
<protein>
    <recommendedName>
        <fullName evidence="7">Major facilitator superfamily (MFS) profile domain-containing protein</fullName>
    </recommendedName>
</protein>
<dbReference type="KEGG" id="pbv:AR543_14025"/>
<evidence type="ECO:0000256" key="2">
    <source>
        <dbReference type="ARBA" id="ARBA00022448"/>
    </source>
</evidence>
<dbReference type="InterPro" id="IPR011701">
    <property type="entry name" value="MFS"/>
</dbReference>
<dbReference type="EMBL" id="CP013023">
    <property type="protein sequence ID" value="ANF97013.1"/>
    <property type="molecule type" value="Genomic_DNA"/>
</dbReference>
<feature type="transmembrane region" description="Helical" evidence="6">
    <location>
        <begin position="297"/>
        <end position="317"/>
    </location>
</feature>
<dbReference type="OrthoDB" id="9797740at2"/>
<feature type="transmembrane region" description="Helical" evidence="6">
    <location>
        <begin position="360"/>
        <end position="379"/>
    </location>
</feature>
<accession>A0A172ZHK0</accession>
<feature type="transmembrane region" description="Helical" evidence="6">
    <location>
        <begin position="239"/>
        <end position="261"/>
    </location>
</feature>
<feature type="transmembrane region" description="Helical" evidence="6">
    <location>
        <begin position="74"/>
        <end position="91"/>
    </location>
</feature>
<name>A0A172ZHK0_9BACL</name>
<dbReference type="InterPro" id="IPR036259">
    <property type="entry name" value="MFS_trans_sf"/>
</dbReference>
<dbReference type="RefSeq" id="WP_064505587.1">
    <property type="nucleotide sequence ID" value="NZ_CP013023.1"/>
</dbReference>
<dbReference type="AlphaFoldDB" id="A0A172ZHK0"/>
<dbReference type="Gene3D" id="1.20.1250.20">
    <property type="entry name" value="MFS general substrate transporter like domains"/>
    <property type="match status" value="2"/>
</dbReference>
<reference evidence="8 9" key="2">
    <citation type="journal article" date="2016" name="Int. J. Syst. Evol. Microbiol.">
        <title>Paenibacillus bovis sp. nov., isolated from raw yak (Bos grunniens) milk.</title>
        <authorList>
            <person name="Gao C."/>
            <person name="Han J."/>
            <person name="Liu Z."/>
            <person name="Xu X."/>
            <person name="Hang F."/>
            <person name="Wu Z."/>
        </authorList>
    </citation>
    <scope>NUCLEOTIDE SEQUENCE [LARGE SCALE GENOMIC DNA]</scope>
    <source>
        <strain evidence="8 9">BD3526</strain>
    </source>
</reference>
<evidence type="ECO:0000256" key="6">
    <source>
        <dbReference type="SAM" id="Phobius"/>
    </source>
</evidence>
<feature type="transmembrane region" description="Helical" evidence="6">
    <location>
        <begin position="41"/>
        <end position="62"/>
    </location>
</feature>
<keyword evidence="9" id="KW-1185">Reference proteome</keyword>
<feature type="domain" description="Major facilitator superfamily (MFS) profile" evidence="7">
    <location>
        <begin position="6"/>
        <end position="387"/>
    </location>
</feature>
<dbReference type="Pfam" id="PF07690">
    <property type="entry name" value="MFS_1"/>
    <property type="match status" value="1"/>
</dbReference>
<evidence type="ECO:0000256" key="5">
    <source>
        <dbReference type="ARBA" id="ARBA00023136"/>
    </source>
</evidence>
<evidence type="ECO:0000256" key="4">
    <source>
        <dbReference type="ARBA" id="ARBA00022989"/>
    </source>
</evidence>
<dbReference type="PANTHER" id="PTHR23523">
    <property type="match status" value="1"/>
</dbReference>
<feature type="transmembrane region" description="Helical" evidence="6">
    <location>
        <begin position="165"/>
        <end position="183"/>
    </location>
</feature>